<feature type="domain" description="WD-like" evidence="1">
    <location>
        <begin position="32"/>
        <end position="115"/>
    </location>
</feature>
<name>A0A376B9M7_9ASCO</name>
<dbReference type="VEuPathDB" id="FungiDB:SCODWIG_03137"/>
<sequence length="137" mass="15608">MLVGNITVNDGSSGNIEYYTEAPYGATLNISMLSLDNHDVVEDATKLYQYAVDDEKWGDALFFQNFIYYNGQNYNYTDFPDFLLDLYKIANGNFTLYSIWSNTSTDPTLAEFYLRAKDFVPNIVYNTFIISDSSSAI</sequence>
<dbReference type="Proteomes" id="UP000262825">
    <property type="component" value="Unassembled WGS sequence"/>
</dbReference>
<dbReference type="InterPro" id="IPR046925">
    <property type="entry name" value="WD-like_fungi"/>
</dbReference>
<dbReference type="Pfam" id="PF20493">
    <property type="entry name" value="WD-like_fungi"/>
    <property type="match status" value="1"/>
</dbReference>
<keyword evidence="3" id="KW-1185">Reference proteome</keyword>
<organism evidence="2 3">
    <name type="scientific">Saccharomycodes ludwigii</name>
    <dbReference type="NCBI Taxonomy" id="36035"/>
    <lineage>
        <taxon>Eukaryota</taxon>
        <taxon>Fungi</taxon>
        <taxon>Dikarya</taxon>
        <taxon>Ascomycota</taxon>
        <taxon>Saccharomycotina</taxon>
        <taxon>Saccharomycetes</taxon>
        <taxon>Saccharomycodales</taxon>
        <taxon>Saccharomycodaceae</taxon>
        <taxon>Saccharomycodes</taxon>
    </lineage>
</organism>
<protein>
    <recommendedName>
        <fullName evidence="1">WD-like domain-containing protein</fullName>
    </recommendedName>
</protein>
<proteinExistence type="predicted"/>
<dbReference type="EMBL" id="UFAJ01000676">
    <property type="protein sequence ID" value="SSD61376.1"/>
    <property type="molecule type" value="Genomic_DNA"/>
</dbReference>
<gene>
    <name evidence="2" type="ORF">SCODWIG_03137</name>
</gene>
<reference evidence="3" key="1">
    <citation type="submission" date="2018-06" db="EMBL/GenBank/DDBJ databases">
        <authorList>
            <person name="Guldener U."/>
        </authorList>
    </citation>
    <scope>NUCLEOTIDE SEQUENCE [LARGE SCALE GENOMIC DNA]</scope>
    <source>
        <strain evidence="3">UTAD17</strain>
    </source>
</reference>
<evidence type="ECO:0000313" key="3">
    <source>
        <dbReference type="Proteomes" id="UP000262825"/>
    </source>
</evidence>
<evidence type="ECO:0000259" key="1">
    <source>
        <dbReference type="Pfam" id="PF20493"/>
    </source>
</evidence>
<dbReference type="AlphaFoldDB" id="A0A376B9M7"/>
<accession>A0A376B9M7</accession>
<evidence type="ECO:0000313" key="2">
    <source>
        <dbReference type="EMBL" id="SSD61376.1"/>
    </source>
</evidence>